<gene>
    <name evidence="6" type="ORF">RUMCAL_02481</name>
</gene>
<keyword evidence="3" id="KW-0067">ATP-binding</keyword>
<evidence type="ECO:0000256" key="3">
    <source>
        <dbReference type="ARBA" id="ARBA00022840"/>
    </source>
</evidence>
<dbReference type="Pfam" id="PF17862">
    <property type="entry name" value="AAA_lid_3"/>
    <property type="match status" value="1"/>
</dbReference>
<comment type="caution">
    <text evidence="6">The sequence shown here is derived from an EMBL/GenBank/DDBJ whole genome shotgun (WGS) entry which is preliminary data.</text>
</comment>
<evidence type="ECO:0000259" key="5">
    <source>
        <dbReference type="SMART" id="SM00382"/>
    </source>
</evidence>
<feature type="domain" description="AAA+ ATPase" evidence="5">
    <location>
        <begin position="142"/>
        <end position="275"/>
    </location>
</feature>
<evidence type="ECO:0000313" key="6">
    <source>
        <dbReference type="EMBL" id="ERJ92201.1"/>
    </source>
</evidence>
<dbReference type="eggNOG" id="COG0464">
    <property type="taxonomic scope" value="Bacteria"/>
</dbReference>
<dbReference type="InterPro" id="IPR027417">
    <property type="entry name" value="P-loop_NTPase"/>
</dbReference>
<protein>
    <submittedName>
        <fullName evidence="6">ATPase, AAA family</fullName>
    </submittedName>
</protein>
<dbReference type="EMBL" id="AWVF01000297">
    <property type="protein sequence ID" value="ERJ92201.1"/>
    <property type="molecule type" value="Genomic_DNA"/>
</dbReference>
<dbReference type="CDD" id="cd19481">
    <property type="entry name" value="RecA-like_protease"/>
    <property type="match status" value="1"/>
</dbReference>
<evidence type="ECO:0000256" key="2">
    <source>
        <dbReference type="ARBA" id="ARBA00022741"/>
    </source>
</evidence>
<feature type="region of interest" description="Disordered" evidence="4">
    <location>
        <begin position="70"/>
        <end position="90"/>
    </location>
</feature>
<evidence type="ECO:0000256" key="1">
    <source>
        <dbReference type="ARBA" id="ARBA00006914"/>
    </source>
</evidence>
<sequence>MRSQIFWQIVRNSAGRLPLLWQGISGQYDGKICTQIAYKAVRRALFSVFLDNQSILRKGVILMPLVPTKSSPPVTKPKPKPQPPQPEKQSISFMVSKPKYRLSDLILSESNLDELQTVIKAKEYWNKVFVDWNLQSVMKQRKSLFINLYGEPGTGKTMAAHAIANALHKEMICVNYADIESKYVGETSKNLTNLFHTASEKDIIIFFDEADALLSKRVTNMSSSTDVSVNQTRSVLLTLLNDYEGMVIFATNFISNYDPAFMRRIQYHIRFDLPDKSLREKLWRLYIPQEMPTDLRISEIAEKYDGVSGSDISNAVLKAALKAAKNQESFVKQADFEDAVAEIVKSKKANKSGSPRDVKITKSEIVPESEVPKDIVNKSKEFQEVN</sequence>
<dbReference type="GO" id="GO:0016887">
    <property type="term" value="F:ATP hydrolysis activity"/>
    <property type="evidence" value="ECO:0007669"/>
    <property type="project" value="InterPro"/>
</dbReference>
<dbReference type="PANTHER" id="PTHR23073">
    <property type="entry name" value="26S PROTEASOME REGULATORY SUBUNIT"/>
    <property type="match status" value="1"/>
</dbReference>
<dbReference type="Pfam" id="PF00004">
    <property type="entry name" value="AAA"/>
    <property type="match status" value="1"/>
</dbReference>
<dbReference type="InterPro" id="IPR003959">
    <property type="entry name" value="ATPase_AAA_core"/>
</dbReference>
<dbReference type="GO" id="GO:0005524">
    <property type="term" value="F:ATP binding"/>
    <property type="evidence" value="ECO:0007669"/>
    <property type="project" value="UniProtKB-KW"/>
</dbReference>
<name>U2K108_9FIRM</name>
<dbReference type="AlphaFoldDB" id="U2K108"/>
<dbReference type="Gene3D" id="1.10.8.60">
    <property type="match status" value="1"/>
</dbReference>
<evidence type="ECO:0000256" key="4">
    <source>
        <dbReference type="SAM" id="MobiDB-lite"/>
    </source>
</evidence>
<dbReference type="HOGENOM" id="CLU_000688_25_2_9"/>
<dbReference type="Proteomes" id="UP000016662">
    <property type="component" value="Unassembled WGS sequence"/>
</dbReference>
<proteinExistence type="inferred from homology"/>
<dbReference type="InterPro" id="IPR050221">
    <property type="entry name" value="26S_Proteasome_ATPase"/>
</dbReference>
<keyword evidence="7" id="KW-1185">Reference proteome</keyword>
<dbReference type="PATRIC" id="fig|411473.3.peg.2074"/>
<dbReference type="InterPro" id="IPR041569">
    <property type="entry name" value="AAA_lid_3"/>
</dbReference>
<dbReference type="SMART" id="SM00382">
    <property type="entry name" value="AAA"/>
    <property type="match status" value="1"/>
</dbReference>
<dbReference type="Gene3D" id="3.40.50.300">
    <property type="entry name" value="P-loop containing nucleotide triphosphate hydrolases"/>
    <property type="match status" value="1"/>
</dbReference>
<organism evidence="6 7">
    <name type="scientific">Ruminococcus callidus ATCC 27760</name>
    <dbReference type="NCBI Taxonomy" id="411473"/>
    <lineage>
        <taxon>Bacteria</taxon>
        <taxon>Bacillati</taxon>
        <taxon>Bacillota</taxon>
        <taxon>Clostridia</taxon>
        <taxon>Eubacteriales</taxon>
        <taxon>Oscillospiraceae</taxon>
        <taxon>Ruminococcus</taxon>
    </lineage>
</organism>
<comment type="similarity">
    <text evidence="1">Belongs to the AAA ATPase family.</text>
</comment>
<accession>U2K108</accession>
<dbReference type="SUPFAM" id="SSF52540">
    <property type="entry name" value="P-loop containing nucleoside triphosphate hydrolases"/>
    <property type="match status" value="1"/>
</dbReference>
<reference evidence="6 7" key="1">
    <citation type="submission" date="2013-07" db="EMBL/GenBank/DDBJ databases">
        <authorList>
            <person name="Weinstock G."/>
            <person name="Sodergren E."/>
            <person name="Wylie T."/>
            <person name="Fulton L."/>
            <person name="Fulton R."/>
            <person name="Fronick C."/>
            <person name="O'Laughlin M."/>
            <person name="Godfrey J."/>
            <person name="Miner T."/>
            <person name="Herter B."/>
            <person name="Appelbaum E."/>
            <person name="Cordes M."/>
            <person name="Lek S."/>
            <person name="Wollam A."/>
            <person name="Pepin K.H."/>
            <person name="Palsikar V.B."/>
            <person name="Mitreva M."/>
            <person name="Wilson R.K."/>
        </authorList>
    </citation>
    <scope>NUCLEOTIDE SEQUENCE [LARGE SCALE GENOMIC DNA]</scope>
    <source>
        <strain evidence="6 7">ATCC 27760</strain>
    </source>
</reference>
<dbReference type="OrthoDB" id="9806903at2"/>
<keyword evidence="2" id="KW-0547">Nucleotide-binding</keyword>
<dbReference type="STRING" id="411473.RUMCAL_02481"/>
<evidence type="ECO:0000313" key="7">
    <source>
        <dbReference type="Proteomes" id="UP000016662"/>
    </source>
</evidence>
<dbReference type="InterPro" id="IPR003593">
    <property type="entry name" value="AAA+_ATPase"/>
</dbReference>
<feature type="compositionally biased region" description="Pro residues" evidence="4">
    <location>
        <begin position="74"/>
        <end position="86"/>
    </location>
</feature>